<evidence type="ECO:0000313" key="3">
    <source>
        <dbReference type="Proteomes" id="UP001336835"/>
    </source>
</evidence>
<feature type="transmembrane region" description="Helical" evidence="1">
    <location>
        <begin position="18"/>
        <end position="36"/>
    </location>
</feature>
<evidence type="ECO:0000313" key="2">
    <source>
        <dbReference type="EMBL" id="MEE1946209.1"/>
    </source>
</evidence>
<organism evidence="2 3">
    <name type="scientific">Pedobacter albus</name>
    <dbReference type="NCBI Taxonomy" id="3113905"/>
    <lineage>
        <taxon>Bacteria</taxon>
        <taxon>Pseudomonadati</taxon>
        <taxon>Bacteroidota</taxon>
        <taxon>Sphingobacteriia</taxon>
        <taxon>Sphingobacteriales</taxon>
        <taxon>Sphingobacteriaceae</taxon>
        <taxon>Pedobacter</taxon>
    </lineage>
</organism>
<comment type="caution">
    <text evidence="2">The sequence shown here is derived from an EMBL/GenBank/DDBJ whole genome shotgun (WGS) entry which is preliminary data.</text>
</comment>
<dbReference type="Proteomes" id="UP001336835">
    <property type="component" value="Unassembled WGS sequence"/>
</dbReference>
<gene>
    <name evidence="2" type="ORF">VRU48_13885</name>
</gene>
<keyword evidence="1" id="KW-0812">Transmembrane</keyword>
<protein>
    <recommendedName>
        <fullName evidence="4">DUF2474 domain-containing protein</fullName>
    </recommendedName>
</protein>
<reference evidence="2 3" key="1">
    <citation type="submission" date="2024-01" db="EMBL/GenBank/DDBJ databases">
        <title>Pedobacter sp. nov., isolated from fresh soil.</title>
        <authorList>
            <person name="Le N.T.T."/>
        </authorList>
    </citation>
    <scope>NUCLEOTIDE SEQUENCE [LARGE SCALE GENOMIC DNA]</scope>
    <source>
        <strain evidence="2 3">KR3-3</strain>
    </source>
</reference>
<evidence type="ECO:0008006" key="4">
    <source>
        <dbReference type="Google" id="ProtNLM"/>
    </source>
</evidence>
<dbReference type="EMBL" id="JAZDQT010000002">
    <property type="protein sequence ID" value="MEE1946209.1"/>
    <property type="molecule type" value="Genomic_DNA"/>
</dbReference>
<keyword evidence="1" id="KW-0472">Membrane</keyword>
<keyword evidence="1" id="KW-1133">Transmembrane helix</keyword>
<sequence>MKEEQKDLPPFVKTWKQFYVLLAVWLLVLIALFYAFTQYFK</sequence>
<evidence type="ECO:0000256" key="1">
    <source>
        <dbReference type="SAM" id="Phobius"/>
    </source>
</evidence>
<keyword evidence="3" id="KW-1185">Reference proteome</keyword>
<name>A0ABU7IAK5_9SPHI</name>
<proteinExistence type="predicted"/>
<dbReference type="RefSeq" id="WP_330108517.1">
    <property type="nucleotide sequence ID" value="NZ_JAZDQT010000002.1"/>
</dbReference>
<accession>A0ABU7IAK5</accession>